<sequence>MPPKFSDEITALFRARPKLRFIKPQESTIPRPYEGVSKYLKLAKKIEVKEDPNPPFLPINEARIKRRQQRVAANEAKVAIGIKNYHPKENKDATPNANKTMFICNVPQDITEDQIKFELKAFGPVSCVKFPVDIITGKRKNYCFAEYEYEKSFKNAMQQGTRLYFNNQKMIVDKERGRTEPGWLPRRLGGGIGAISRRYALPVNVLKARTCKKLRRSTYKWGKKYRGAMREASRKKDELIGINRESVRKERRKKKILQKNNQFR</sequence>
<dbReference type="InterPro" id="IPR000504">
    <property type="entry name" value="RRM_dom"/>
</dbReference>
<dbReference type="Gene3D" id="3.30.70.330">
    <property type="match status" value="1"/>
</dbReference>
<comment type="subcellular location">
    <subcellularLocation>
        <location evidence="1">Nucleus</location>
    </subcellularLocation>
</comment>
<keyword evidence="6" id="KW-1185">Reference proteome</keyword>
<keyword evidence="3" id="KW-0694">RNA-binding</keyword>
<dbReference type="Pfam" id="PF00076">
    <property type="entry name" value="RRM_1"/>
    <property type="match status" value="1"/>
</dbReference>
<dbReference type="PROSITE" id="PS50102">
    <property type="entry name" value="RRM"/>
    <property type="match status" value="1"/>
</dbReference>
<dbReference type="Proteomes" id="UP001470230">
    <property type="component" value="Unassembled WGS sequence"/>
</dbReference>
<evidence type="ECO:0000313" key="5">
    <source>
        <dbReference type="EMBL" id="KAK8887666.1"/>
    </source>
</evidence>
<dbReference type="InterPro" id="IPR012677">
    <property type="entry name" value="Nucleotide-bd_a/b_plait_sf"/>
</dbReference>
<gene>
    <name evidence="5" type="ORF">M9Y10_038719</name>
</gene>
<dbReference type="SMART" id="SM00360">
    <property type="entry name" value="RRM"/>
    <property type="match status" value="1"/>
</dbReference>
<feature type="domain" description="RRM" evidence="4">
    <location>
        <begin position="99"/>
        <end position="177"/>
    </location>
</feature>
<protein>
    <recommendedName>
        <fullName evidence="4">RRM domain-containing protein</fullName>
    </recommendedName>
</protein>
<name>A0ABR2K973_9EUKA</name>
<dbReference type="InterPro" id="IPR035979">
    <property type="entry name" value="RBD_domain_sf"/>
</dbReference>
<dbReference type="Pfam" id="PF12220">
    <property type="entry name" value="U1snRNP70_N"/>
    <property type="match status" value="1"/>
</dbReference>
<evidence type="ECO:0000256" key="1">
    <source>
        <dbReference type="ARBA" id="ARBA00004123"/>
    </source>
</evidence>
<comment type="caution">
    <text evidence="5">The sequence shown here is derived from an EMBL/GenBank/DDBJ whole genome shotgun (WGS) entry which is preliminary data.</text>
</comment>
<keyword evidence="2" id="KW-0539">Nucleus</keyword>
<reference evidence="5 6" key="1">
    <citation type="submission" date="2024-04" db="EMBL/GenBank/DDBJ databases">
        <title>Tritrichomonas musculus Genome.</title>
        <authorList>
            <person name="Alves-Ferreira E."/>
            <person name="Grigg M."/>
            <person name="Lorenzi H."/>
            <person name="Galac M."/>
        </authorList>
    </citation>
    <scope>NUCLEOTIDE SEQUENCE [LARGE SCALE GENOMIC DNA]</scope>
    <source>
        <strain evidence="5 6">EAF2021</strain>
    </source>
</reference>
<dbReference type="InterPro" id="IPR022023">
    <property type="entry name" value="U1snRNP70_N"/>
</dbReference>
<evidence type="ECO:0000256" key="2">
    <source>
        <dbReference type="ARBA" id="ARBA00023242"/>
    </source>
</evidence>
<organism evidence="5 6">
    <name type="scientific">Tritrichomonas musculus</name>
    <dbReference type="NCBI Taxonomy" id="1915356"/>
    <lineage>
        <taxon>Eukaryota</taxon>
        <taxon>Metamonada</taxon>
        <taxon>Parabasalia</taxon>
        <taxon>Tritrichomonadida</taxon>
        <taxon>Tritrichomonadidae</taxon>
        <taxon>Tritrichomonas</taxon>
    </lineage>
</organism>
<evidence type="ECO:0000259" key="4">
    <source>
        <dbReference type="PROSITE" id="PS50102"/>
    </source>
</evidence>
<evidence type="ECO:0000256" key="3">
    <source>
        <dbReference type="PROSITE-ProRule" id="PRU00176"/>
    </source>
</evidence>
<proteinExistence type="predicted"/>
<evidence type="ECO:0000313" key="6">
    <source>
        <dbReference type="Proteomes" id="UP001470230"/>
    </source>
</evidence>
<accession>A0ABR2K973</accession>
<dbReference type="PANTHER" id="PTHR13952:SF6">
    <property type="entry name" value="U11_U12 SMALL NUCLEAR RIBONUCLEOPROTEIN 35 KDA PROTEIN"/>
    <property type="match status" value="1"/>
</dbReference>
<dbReference type="InterPro" id="IPR051183">
    <property type="entry name" value="U1_U11-U12_snRNP_70-35kDa"/>
</dbReference>
<dbReference type="SUPFAM" id="SSF54928">
    <property type="entry name" value="RNA-binding domain, RBD"/>
    <property type="match status" value="1"/>
</dbReference>
<dbReference type="PANTHER" id="PTHR13952">
    <property type="entry name" value="U1 SMALL NUCLEAR RIBONUCLEOPROTEIN 70 KD"/>
    <property type="match status" value="1"/>
</dbReference>
<dbReference type="EMBL" id="JAPFFF010000006">
    <property type="protein sequence ID" value="KAK8887666.1"/>
    <property type="molecule type" value="Genomic_DNA"/>
</dbReference>